<comment type="pathway">
    <text evidence="3 11">Glycan biosynthesis; glycogen biosynthesis.</text>
</comment>
<dbReference type="UniPathway" id="UPA00164"/>
<evidence type="ECO:0000256" key="10">
    <source>
        <dbReference type="ARBA" id="ARBA00031722"/>
    </source>
</evidence>
<comment type="caution">
    <text evidence="14">The sequence shown here is derived from an EMBL/GenBank/DDBJ whole genome shotgun (WGS) entry which is preliminary data.</text>
</comment>
<dbReference type="GO" id="GO:0009011">
    <property type="term" value="F:alpha-1,4-glucan glucosyltransferase (ADP-glucose donor) activity"/>
    <property type="evidence" value="ECO:0007669"/>
    <property type="project" value="UniProtKB-UniRule"/>
</dbReference>
<dbReference type="GO" id="GO:0004373">
    <property type="term" value="F:alpha-1,4-glucan glucosyltransferase (UDP-glucose donor) activity"/>
    <property type="evidence" value="ECO:0007669"/>
    <property type="project" value="InterPro"/>
</dbReference>
<evidence type="ECO:0000256" key="1">
    <source>
        <dbReference type="ARBA" id="ARBA00001478"/>
    </source>
</evidence>
<evidence type="ECO:0000256" key="7">
    <source>
        <dbReference type="ARBA" id="ARBA00022676"/>
    </source>
</evidence>
<dbReference type="GO" id="GO:0005978">
    <property type="term" value="P:glycogen biosynthetic process"/>
    <property type="evidence" value="ECO:0007669"/>
    <property type="project" value="UniProtKB-UniRule"/>
</dbReference>
<evidence type="ECO:0000256" key="9">
    <source>
        <dbReference type="ARBA" id="ARBA00023056"/>
    </source>
</evidence>
<evidence type="ECO:0000256" key="3">
    <source>
        <dbReference type="ARBA" id="ARBA00004964"/>
    </source>
</evidence>
<evidence type="ECO:0000313" key="14">
    <source>
        <dbReference type="EMBL" id="NRQ42532.1"/>
    </source>
</evidence>
<dbReference type="HAMAP" id="MF_00484">
    <property type="entry name" value="Glycogen_synth"/>
    <property type="match status" value="1"/>
</dbReference>
<comment type="catalytic activity">
    <reaction evidence="1 11">
        <text>[(1-&gt;4)-alpha-D-glucosyl](n) + ADP-alpha-D-glucose = [(1-&gt;4)-alpha-D-glucosyl](n+1) + ADP + H(+)</text>
        <dbReference type="Rhea" id="RHEA:18189"/>
        <dbReference type="Rhea" id="RHEA-COMP:9584"/>
        <dbReference type="Rhea" id="RHEA-COMP:9587"/>
        <dbReference type="ChEBI" id="CHEBI:15378"/>
        <dbReference type="ChEBI" id="CHEBI:15444"/>
        <dbReference type="ChEBI" id="CHEBI:57498"/>
        <dbReference type="ChEBI" id="CHEBI:456216"/>
        <dbReference type="EC" id="2.4.1.21"/>
    </reaction>
</comment>
<dbReference type="Gene3D" id="3.40.50.2000">
    <property type="entry name" value="Glycogen Phosphorylase B"/>
    <property type="match status" value="2"/>
</dbReference>
<keyword evidence="9 11" id="KW-0320">Glycogen biosynthesis</keyword>
<feature type="domain" description="Starch synthase catalytic" evidence="13">
    <location>
        <begin position="2"/>
        <end position="228"/>
    </location>
</feature>
<name>A0A7Y5AQ90_9GAMM</name>
<dbReference type="PANTHER" id="PTHR45825:SF11">
    <property type="entry name" value="ALPHA AMYLASE DOMAIN-CONTAINING PROTEIN"/>
    <property type="match status" value="1"/>
</dbReference>
<proteinExistence type="inferred from homology"/>
<dbReference type="InterPro" id="IPR011835">
    <property type="entry name" value="GS/SS"/>
</dbReference>
<dbReference type="Proteomes" id="UP000523161">
    <property type="component" value="Unassembled WGS sequence"/>
</dbReference>
<accession>A0A7Y5AQ90</accession>
<dbReference type="SUPFAM" id="SSF53756">
    <property type="entry name" value="UDP-Glycosyltransferase/glycogen phosphorylase"/>
    <property type="match status" value="1"/>
</dbReference>
<gene>
    <name evidence="11" type="primary">glgA</name>
    <name evidence="14" type="ORF">HRH59_08085</name>
</gene>
<keyword evidence="7 11" id="KW-0328">Glycosyltransferase</keyword>
<dbReference type="GO" id="GO:0005829">
    <property type="term" value="C:cytosol"/>
    <property type="evidence" value="ECO:0007669"/>
    <property type="project" value="TreeGrafter"/>
</dbReference>
<dbReference type="InterPro" id="IPR013534">
    <property type="entry name" value="Starch_synth_cat_dom"/>
</dbReference>
<evidence type="ECO:0000313" key="15">
    <source>
        <dbReference type="Proteomes" id="UP000523161"/>
    </source>
</evidence>
<dbReference type="EC" id="2.4.1.21" evidence="5 11"/>
<evidence type="ECO:0000256" key="2">
    <source>
        <dbReference type="ARBA" id="ARBA00002764"/>
    </source>
</evidence>
<protein>
    <recommendedName>
        <fullName evidence="6 11">Glycogen synthase</fullName>
        <ecNumber evidence="5 11">2.4.1.21</ecNumber>
    </recommendedName>
    <alternativeName>
        <fullName evidence="10 11">Starch [bacterial glycogen] synthase</fullName>
    </alternativeName>
</protein>
<feature type="domain" description="Glycosyl transferase family 1" evidence="12">
    <location>
        <begin position="283"/>
        <end position="441"/>
    </location>
</feature>
<evidence type="ECO:0000256" key="6">
    <source>
        <dbReference type="ARBA" id="ARBA00019935"/>
    </source>
</evidence>
<feature type="binding site" evidence="11">
    <location>
        <position position="15"/>
    </location>
    <ligand>
        <name>ADP-alpha-D-glucose</name>
        <dbReference type="ChEBI" id="CHEBI:57498"/>
    </ligand>
</feature>
<sequence length="476" mass="53324">MRILFICSEYEGLVKTGGLADACRGLAQSLLAAGHQVTVMLPRYGVLYQHSTAEWQSVYFNLAGRDFGCAVRHFNLDGVDIALIEHDDFFRRERPYDDGEHGYSDNPLRFAFFCKAALEWAQQCEQPFDLIHGHDWQSAAAAYYLKQHYGNSSLAQVPFVFSIHNGAYQEKCAPHWRHELDIEPQRHDDLNFLATALSYADKLNTVSAGYRDELMHEPQAAGLAALYQQRAADFSGILNGCDYAIWHPAKDPYLSANFDAADLSGKALCKAAVREQLQLSDTKLPLDTKVPLFVGVSRLTGQKGYDYLLPALTLWLAHTTAQVVIMGTGEARYCNALNTLQQQFPAQFRFVHGFSEAMAHQLEAAGDFFLMPSLFEPCGLNQLYSLRYGTVPLVRLTGGLKDTVKPWPGRGATGIGFYEPDISATLQALKQAEELYSKPRSYRTVQQNGMAQNFSWPKAAEHYVALYKQALWIKAH</sequence>
<keyword evidence="8 11" id="KW-0808">Transferase</keyword>
<evidence type="ECO:0000256" key="5">
    <source>
        <dbReference type="ARBA" id="ARBA00012588"/>
    </source>
</evidence>
<dbReference type="RefSeq" id="WP_173500773.1">
    <property type="nucleotide sequence ID" value="NZ_JABSOD010000006.1"/>
</dbReference>
<dbReference type="Pfam" id="PF08323">
    <property type="entry name" value="Glyco_transf_5"/>
    <property type="match status" value="1"/>
</dbReference>
<comment type="similarity">
    <text evidence="4 11">Belongs to the glycosyltransferase 1 family. Bacterial/plant glycogen synthase subfamily.</text>
</comment>
<dbReference type="EMBL" id="JABSOD010000006">
    <property type="protein sequence ID" value="NRQ42532.1"/>
    <property type="molecule type" value="Genomic_DNA"/>
</dbReference>
<dbReference type="CDD" id="cd03791">
    <property type="entry name" value="GT5_Glycogen_synthase_DULL1-like"/>
    <property type="match status" value="1"/>
</dbReference>
<evidence type="ECO:0000256" key="4">
    <source>
        <dbReference type="ARBA" id="ARBA00010281"/>
    </source>
</evidence>
<dbReference type="Pfam" id="PF00534">
    <property type="entry name" value="Glycos_transf_1"/>
    <property type="match status" value="1"/>
</dbReference>
<dbReference type="PANTHER" id="PTHR45825">
    <property type="entry name" value="GRANULE-BOUND STARCH SYNTHASE 1, CHLOROPLASTIC/AMYLOPLASTIC"/>
    <property type="match status" value="1"/>
</dbReference>
<evidence type="ECO:0000259" key="13">
    <source>
        <dbReference type="Pfam" id="PF08323"/>
    </source>
</evidence>
<evidence type="ECO:0000259" key="12">
    <source>
        <dbReference type="Pfam" id="PF00534"/>
    </source>
</evidence>
<dbReference type="AlphaFoldDB" id="A0A7Y5AQ90"/>
<organism evidence="14 15">
    <name type="scientific">Rheinheimera lutimaris</name>
    <dbReference type="NCBI Taxonomy" id="2740584"/>
    <lineage>
        <taxon>Bacteria</taxon>
        <taxon>Pseudomonadati</taxon>
        <taxon>Pseudomonadota</taxon>
        <taxon>Gammaproteobacteria</taxon>
        <taxon>Chromatiales</taxon>
        <taxon>Chromatiaceae</taxon>
        <taxon>Rheinheimera</taxon>
    </lineage>
</organism>
<dbReference type="InterPro" id="IPR001296">
    <property type="entry name" value="Glyco_trans_1"/>
</dbReference>
<evidence type="ECO:0000256" key="8">
    <source>
        <dbReference type="ARBA" id="ARBA00022679"/>
    </source>
</evidence>
<keyword evidence="15" id="KW-1185">Reference proteome</keyword>
<reference evidence="14 15" key="1">
    <citation type="submission" date="2020-06" db="EMBL/GenBank/DDBJ databases">
        <title>Rheinheimera sp. nov., a marine bacterium isolated from coastal.</title>
        <authorList>
            <person name="Yu Q."/>
            <person name="Qi Y."/>
            <person name="Pu J."/>
        </authorList>
    </citation>
    <scope>NUCLEOTIDE SEQUENCE [LARGE SCALE GENOMIC DNA]</scope>
    <source>
        <strain evidence="14 15">YQF-2</strain>
    </source>
</reference>
<evidence type="ECO:0000256" key="11">
    <source>
        <dbReference type="HAMAP-Rule" id="MF_00484"/>
    </source>
</evidence>
<dbReference type="NCBIfam" id="TIGR02095">
    <property type="entry name" value="glgA"/>
    <property type="match status" value="1"/>
</dbReference>
<comment type="function">
    <text evidence="2 11">Synthesizes alpha-1,4-glucan chains using ADP-glucose.</text>
</comment>